<reference evidence="1" key="2">
    <citation type="submission" date="2020-11" db="EMBL/GenBank/DDBJ databases">
        <authorList>
            <person name="McCartney M.A."/>
            <person name="Auch B."/>
            <person name="Kono T."/>
            <person name="Mallez S."/>
            <person name="Becker A."/>
            <person name="Gohl D.M."/>
            <person name="Silverstein K.A.T."/>
            <person name="Koren S."/>
            <person name="Bechman K.B."/>
            <person name="Herman A."/>
            <person name="Abrahante J.E."/>
            <person name="Garbe J."/>
        </authorList>
    </citation>
    <scope>NUCLEOTIDE SEQUENCE</scope>
    <source>
        <strain evidence="1">Duluth1</strain>
        <tissue evidence="1">Whole animal</tissue>
    </source>
</reference>
<proteinExistence type="predicted"/>
<protein>
    <submittedName>
        <fullName evidence="1">Uncharacterized protein</fullName>
    </submittedName>
</protein>
<sequence length="62" mass="7226">MTKFTEISIRFPVLREFGYSTFFNKEIEGENTRLARPLGIGRVPVFRESGIGRVYCITIKKR</sequence>
<dbReference type="Proteomes" id="UP000828390">
    <property type="component" value="Unassembled WGS sequence"/>
</dbReference>
<dbReference type="AlphaFoldDB" id="A0A9D4MYQ3"/>
<name>A0A9D4MYQ3_DREPO</name>
<reference evidence="1" key="1">
    <citation type="journal article" date="2019" name="bioRxiv">
        <title>The Genome of the Zebra Mussel, Dreissena polymorpha: A Resource for Invasive Species Research.</title>
        <authorList>
            <person name="McCartney M.A."/>
            <person name="Auch B."/>
            <person name="Kono T."/>
            <person name="Mallez S."/>
            <person name="Zhang Y."/>
            <person name="Obille A."/>
            <person name="Becker A."/>
            <person name="Abrahante J.E."/>
            <person name="Garbe J."/>
            <person name="Badalamenti J.P."/>
            <person name="Herman A."/>
            <person name="Mangelson H."/>
            <person name="Liachko I."/>
            <person name="Sullivan S."/>
            <person name="Sone E.D."/>
            <person name="Koren S."/>
            <person name="Silverstein K.A.T."/>
            <person name="Beckman K.B."/>
            <person name="Gohl D.M."/>
        </authorList>
    </citation>
    <scope>NUCLEOTIDE SEQUENCE</scope>
    <source>
        <strain evidence="1">Duluth1</strain>
        <tissue evidence="1">Whole animal</tissue>
    </source>
</reference>
<dbReference type="EMBL" id="JAIWYP010000001">
    <property type="protein sequence ID" value="KAH3884426.1"/>
    <property type="molecule type" value="Genomic_DNA"/>
</dbReference>
<evidence type="ECO:0000313" key="2">
    <source>
        <dbReference type="Proteomes" id="UP000828390"/>
    </source>
</evidence>
<accession>A0A9D4MYQ3</accession>
<gene>
    <name evidence="1" type="ORF">DPMN_008404</name>
</gene>
<organism evidence="1 2">
    <name type="scientific">Dreissena polymorpha</name>
    <name type="common">Zebra mussel</name>
    <name type="synonym">Mytilus polymorpha</name>
    <dbReference type="NCBI Taxonomy" id="45954"/>
    <lineage>
        <taxon>Eukaryota</taxon>
        <taxon>Metazoa</taxon>
        <taxon>Spiralia</taxon>
        <taxon>Lophotrochozoa</taxon>
        <taxon>Mollusca</taxon>
        <taxon>Bivalvia</taxon>
        <taxon>Autobranchia</taxon>
        <taxon>Heteroconchia</taxon>
        <taxon>Euheterodonta</taxon>
        <taxon>Imparidentia</taxon>
        <taxon>Neoheterodontei</taxon>
        <taxon>Myida</taxon>
        <taxon>Dreissenoidea</taxon>
        <taxon>Dreissenidae</taxon>
        <taxon>Dreissena</taxon>
    </lineage>
</organism>
<keyword evidence="2" id="KW-1185">Reference proteome</keyword>
<comment type="caution">
    <text evidence="1">The sequence shown here is derived from an EMBL/GenBank/DDBJ whole genome shotgun (WGS) entry which is preliminary data.</text>
</comment>
<evidence type="ECO:0000313" key="1">
    <source>
        <dbReference type="EMBL" id="KAH3884426.1"/>
    </source>
</evidence>